<feature type="region of interest" description="Disordered" evidence="1">
    <location>
        <begin position="374"/>
        <end position="469"/>
    </location>
</feature>
<comment type="caution">
    <text evidence="3">The sequence shown here is derived from an EMBL/GenBank/DDBJ whole genome shotgun (WGS) entry which is preliminary data.</text>
</comment>
<feature type="compositionally biased region" description="Acidic residues" evidence="1">
    <location>
        <begin position="615"/>
        <end position="630"/>
    </location>
</feature>
<dbReference type="AlphaFoldDB" id="A0A1R0H5W9"/>
<name>A0A1R0H5W9_9FUNG</name>
<organism evidence="3 4">
    <name type="scientific">Smittium mucronatum</name>
    <dbReference type="NCBI Taxonomy" id="133383"/>
    <lineage>
        <taxon>Eukaryota</taxon>
        <taxon>Fungi</taxon>
        <taxon>Fungi incertae sedis</taxon>
        <taxon>Zoopagomycota</taxon>
        <taxon>Kickxellomycotina</taxon>
        <taxon>Harpellomycetes</taxon>
        <taxon>Harpellales</taxon>
        <taxon>Legeriomycetaceae</taxon>
        <taxon>Smittium</taxon>
    </lineage>
</organism>
<feature type="compositionally biased region" description="Basic residues" evidence="1">
    <location>
        <begin position="526"/>
        <end position="535"/>
    </location>
</feature>
<dbReference type="STRING" id="133383.A0A1R0H5W9"/>
<feature type="region of interest" description="Disordered" evidence="1">
    <location>
        <begin position="57"/>
        <end position="99"/>
    </location>
</feature>
<protein>
    <recommendedName>
        <fullName evidence="2">PSP proline-rich domain-containing protein</fullName>
    </recommendedName>
</protein>
<feature type="compositionally biased region" description="Basic and acidic residues" evidence="1">
    <location>
        <begin position="504"/>
        <end position="525"/>
    </location>
</feature>
<evidence type="ECO:0000313" key="4">
    <source>
        <dbReference type="Proteomes" id="UP000187455"/>
    </source>
</evidence>
<evidence type="ECO:0000259" key="2">
    <source>
        <dbReference type="Pfam" id="PF04046"/>
    </source>
</evidence>
<feature type="region of interest" description="Disordered" evidence="1">
    <location>
        <begin position="599"/>
        <end position="630"/>
    </location>
</feature>
<feature type="compositionally biased region" description="Basic and acidic residues" evidence="1">
    <location>
        <begin position="543"/>
        <end position="554"/>
    </location>
</feature>
<dbReference type="InterPro" id="IPR006568">
    <property type="entry name" value="PSP_pro-rich"/>
</dbReference>
<feature type="compositionally biased region" description="Polar residues" evidence="1">
    <location>
        <begin position="492"/>
        <end position="503"/>
    </location>
</feature>
<feature type="domain" description="PSP proline-rich" evidence="2">
    <location>
        <begin position="232"/>
        <end position="286"/>
    </location>
</feature>
<accession>A0A1R0H5W9</accession>
<dbReference type="OrthoDB" id="8026949at2759"/>
<feature type="compositionally biased region" description="Polar residues" evidence="1">
    <location>
        <begin position="86"/>
        <end position="99"/>
    </location>
</feature>
<dbReference type="EMBL" id="LSSL01000477">
    <property type="protein sequence ID" value="OLY84488.1"/>
    <property type="molecule type" value="Genomic_DNA"/>
</dbReference>
<sequence>MRVGDTLLRDLRVDLQYLKDCVYKFSNNLDIFKSKDIYYIFPKTQISKDGLKDKKNISTKRKLSQDSPELDSDNSEKQSNPKKQRSQTTTPIKKQNSPSISSSVIFDTQNYMISTARTDPSNDPLSLSDSVSLETHKQGHLSNPSQASYSLGFGLALGDFADVHDSAMFKSCFNCGSVYHEISQCYLPTNQELISKNSAIYRSLNQNQTNLRFHQAVELINKELEMKKSIIPGVFSDELKIALGMETKNSKNSDLISLDSRNHHNAMFIEKMLIFGYPLSYISDKKDTKINEILFSNSEEFSDVPTLKVFDSKNSNSNDDEVDSIVSQKPEEAGGILFHNIEKNLKKIRLIKTVLSPDLKSAHVDIIKYRPGLPKSRYRNSQRLPNPDITNQISSHDRRSNSGYSDPRSRSRSTNPYSYDDSQTPTRSHRFDGYLESGRPYYSDSRNRKTDSYYYNGSNNDNLNMDNSYYERNDSLSMEYSKTGFRPRYNENHNGSDQSYRNYHNNDRIDSYSRPSHRSDSDYKHVHLKSSRKSKIPQIDTESSSHELYDKYSDKNQGFLANGRDKESFTFNDSTEVSEKTNNDTGSVDIQSFISKNGACDSSAKKGVHTTEFSSELEEGQLDEDMDVSD</sequence>
<reference evidence="3 4" key="1">
    <citation type="journal article" date="2016" name="Mol. Biol. Evol.">
        <title>Genome-Wide Survey of Gut Fungi (Harpellales) Reveals the First Horizontally Transferred Ubiquitin Gene from a Mosquito Host.</title>
        <authorList>
            <person name="Wang Y."/>
            <person name="White M.M."/>
            <person name="Kvist S."/>
            <person name="Moncalvo J.M."/>
        </authorList>
    </citation>
    <scope>NUCLEOTIDE SEQUENCE [LARGE SCALE GENOMIC DNA]</scope>
    <source>
        <strain evidence="3 4">ALG-7-W6</strain>
    </source>
</reference>
<keyword evidence="4" id="KW-1185">Reference proteome</keyword>
<dbReference type="Pfam" id="PF04046">
    <property type="entry name" value="PSP"/>
    <property type="match status" value="1"/>
</dbReference>
<gene>
    <name evidence="3" type="ORF">AYI68_g1346</name>
</gene>
<evidence type="ECO:0000256" key="1">
    <source>
        <dbReference type="SAM" id="MobiDB-lite"/>
    </source>
</evidence>
<feature type="compositionally biased region" description="Low complexity" evidence="1">
    <location>
        <begin position="452"/>
        <end position="468"/>
    </location>
</feature>
<dbReference type="Proteomes" id="UP000187455">
    <property type="component" value="Unassembled WGS sequence"/>
</dbReference>
<evidence type="ECO:0000313" key="3">
    <source>
        <dbReference type="EMBL" id="OLY84488.1"/>
    </source>
</evidence>
<feature type="region of interest" description="Disordered" evidence="1">
    <location>
        <begin position="486"/>
        <end position="585"/>
    </location>
</feature>
<feature type="compositionally biased region" description="Polar residues" evidence="1">
    <location>
        <begin position="379"/>
        <end position="394"/>
    </location>
</feature>
<feature type="compositionally biased region" description="Polar residues" evidence="1">
    <location>
        <begin position="412"/>
        <end position="426"/>
    </location>
</feature>
<proteinExistence type="predicted"/>